<feature type="region of interest" description="Disordered" evidence="1">
    <location>
        <begin position="1"/>
        <end position="94"/>
    </location>
</feature>
<feature type="compositionally biased region" description="Polar residues" evidence="1">
    <location>
        <begin position="41"/>
        <end position="52"/>
    </location>
</feature>
<proteinExistence type="predicted"/>
<organism evidence="2 3">
    <name type="scientific">Stylosanthes scabra</name>
    <dbReference type="NCBI Taxonomy" id="79078"/>
    <lineage>
        <taxon>Eukaryota</taxon>
        <taxon>Viridiplantae</taxon>
        <taxon>Streptophyta</taxon>
        <taxon>Embryophyta</taxon>
        <taxon>Tracheophyta</taxon>
        <taxon>Spermatophyta</taxon>
        <taxon>Magnoliopsida</taxon>
        <taxon>eudicotyledons</taxon>
        <taxon>Gunneridae</taxon>
        <taxon>Pentapetalae</taxon>
        <taxon>rosids</taxon>
        <taxon>fabids</taxon>
        <taxon>Fabales</taxon>
        <taxon>Fabaceae</taxon>
        <taxon>Papilionoideae</taxon>
        <taxon>50 kb inversion clade</taxon>
        <taxon>dalbergioids sensu lato</taxon>
        <taxon>Dalbergieae</taxon>
        <taxon>Pterocarpus clade</taxon>
        <taxon>Stylosanthes</taxon>
    </lineage>
</organism>
<evidence type="ECO:0000256" key="1">
    <source>
        <dbReference type="SAM" id="MobiDB-lite"/>
    </source>
</evidence>
<comment type="caution">
    <text evidence="2">The sequence shown here is derived from an EMBL/GenBank/DDBJ whole genome shotgun (WGS) entry which is preliminary data.</text>
</comment>
<sequence length="94" mass="11027">MHSPLPDLNTLDDEDVLPPPLRRFPERPRKNRKKEKDKDAQSNTRRISTIRCSNCKDLGHNRRGYQRAPVRAKKARQNIREDKHPKNHSNLATP</sequence>
<name>A0ABU6WQI8_9FABA</name>
<reference evidence="2 3" key="1">
    <citation type="journal article" date="2023" name="Plants (Basel)">
        <title>Bridging the Gap: Combining Genomics and Transcriptomics Approaches to Understand Stylosanthes scabra, an Orphan Legume from the Brazilian Caatinga.</title>
        <authorList>
            <person name="Ferreira-Neto J.R.C."/>
            <person name="da Silva M.D."/>
            <person name="Binneck E."/>
            <person name="de Melo N.F."/>
            <person name="da Silva R.H."/>
            <person name="de Melo A.L.T.M."/>
            <person name="Pandolfi V."/>
            <person name="Bustamante F.O."/>
            <person name="Brasileiro-Vidal A.C."/>
            <person name="Benko-Iseppon A.M."/>
        </authorList>
    </citation>
    <scope>NUCLEOTIDE SEQUENCE [LARGE SCALE GENOMIC DNA]</scope>
    <source>
        <tissue evidence="2">Leaves</tissue>
    </source>
</reference>
<gene>
    <name evidence="2" type="ORF">PIB30_066080</name>
</gene>
<dbReference type="Proteomes" id="UP001341840">
    <property type="component" value="Unassembled WGS sequence"/>
</dbReference>
<feature type="compositionally biased region" description="Basic residues" evidence="1">
    <location>
        <begin position="61"/>
        <end position="77"/>
    </location>
</feature>
<evidence type="ECO:0000313" key="2">
    <source>
        <dbReference type="EMBL" id="MED6186378.1"/>
    </source>
</evidence>
<feature type="compositionally biased region" description="Basic and acidic residues" evidence="1">
    <location>
        <begin position="23"/>
        <end position="40"/>
    </location>
</feature>
<protein>
    <submittedName>
        <fullName evidence="2">Uncharacterized protein</fullName>
    </submittedName>
</protein>
<accession>A0ABU6WQI8</accession>
<evidence type="ECO:0000313" key="3">
    <source>
        <dbReference type="Proteomes" id="UP001341840"/>
    </source>
</evidence>
<dbReference type="EMBL" id="JASCZI010181911">
    <property type="protein sequence ID" value="MED6186378.1"/>
    <property type="molecule type" value="Genomic_DNA"/>
</dbReference>
<keyword evidence="3" id="KW-1185">Reference proteome</keyword>